<dbReference type="EMBL" id="VSRR010081767">
    <property type="protein sequence ID" value="MPC89666.1"/>
    <property type="molecule type" value="Genomic_DNA"/>
</dbReference>
<dbReference type="AlphaFoldDB" id="A0A5B7J6S0"/>
<proteinExistence type="predicted"/>
<dbReference type="Proteomes" id="UP000324222">
    <property type="component" value="Unassembled WGS sequence"/>
</dbReference>
<reference evidence="2 3" key="1">
    <citation type="submission" date="2019-05" db="EMBL/GenBank/DDBJ databases">
        <title>Another draft genome of Portunus trituberculatus and its Hox gene families provides insights of decapod evolution.</title>
        <authorList>
            <person name="Jeong J.-H."/>
            <person name="Song I."/>
            <person name="Kim S."/>
            <person name="Choi T."/>
            <person name="Kim D."/>
            <person name="Ryu S."/>
            <person name="Kim W."/>
        </authorList>
    </citation>
    <scope>NUCLEOTIDE SEQUENCE [LARGE SCALE GENOMIC DNA]</scope>
    <source>
        <tissue evidence="2">Muscle</tissue>
    </source>
</reference>
<name>A0A5B7J6S0_PORTR</name>
<keyword evidence="3" id="KW-1185">Reference proteome</keyword>
<feature type="region of interest" description="Disordered" evidence="1">
    <location>
        <begin position="50"/>
        <end position="69"/>
    </location>
</feature>
<sequence>MRGMMRDFGIKRDALNAACSAYFFDAKLGEYMELNTLNVPVPLRYSIATHRDRGGKERAGKARRRTGIG</sequence>
<protein>
    <submittedName>
        <fullName evidence="2">Uncharacterized protein</fullName>
    </submittedName>
</protein>
<gene>
    <name evidence="2" type="ORF">E2C01_084620</name>
</gene>
<comment type="caution">
    <text evidence="2">The sequence shown here is derived from an EMBL/GenBank/DDBJ whole genome shotgun (WGS) entry which is preliminary data.</text>
</comment>
<evidence type="ECO:0000313" key="3">
    <source>
        <dbReference type="Proteomes" id="UP000324222"/>
    </source>
</evidence>
<accession>A0A5B7J6S0</accession>
<evidence type="ECO:0000313" key="2">
    <source>
        <dbReference type="EMBL" id="MPC89666.1"/>
    </source>
</evidence>
<evidence type="ECO:0000256" key="1">
    <source>
        <dbReference type="SAM" id="MobiDB-lite"/>
    </source>
</evidence>
<organism evidence="2 3">
    <name type="scientific">Portunus trituberculatus</name>
    <name type="common">Swimming crab</name>
    <name type="synonym">Neptunus trituberculatus</name>
    <dbReference type="NCBI Taxonomy" id="210409"/>
    <lineage>
        <taxon>Eukaryota</taxon>
        <taxon>Metazoa</taxon>
        <taxon>Ecdysozoa</taxon>
        <taxon>Arthropoda</taxon>
        <taxon>Crustacea</taxon>
        <taxon>Multicrustacea</taxon>
        <taxon>Malacostraca</taxon>
        <taxon>Eumalacostraca</taxon>
        <taxon>Eucarida</taxon>
        <taxon>Decapoda</taxon>
        <taxon>Pleocyemata</taxon>
        <taxon>Brachyura</taxon>
        <taxon>Eubrachyura</taxon>
        <taxon>Portunoidea</taxon>
        <taxon>Portunidae</taxon>
        <taxon>Portuninae</taxon>
        <taxon>Portunus</taxon>
    </lineage>
</organism>
<feature type="compositionally biased region" description="Basic and acidic residues" evidence="1">
    <location>
        <begin position="50"/>
        <end position="60"/>
    </location>
</feature>